<gene>
    <name evidence="2" type="ORF">JKP88DRAFT_305762</name>
</gene>
<accession>A0A835ZFB4</accession>
<keyword evidence="3" id="KW-1185">Reference proteome</keyword>
<comment type="caution">
    <text evidence="2">The sequence shown here is derived from an EMBL/GenBank/DDBJ whole genome shotgun (WGS) entry which is preliminary data.</text>
</comment>
<dbReference type="AlphaFoldDB" id="A0A835ZFB4"/>
<evidence type="ECO:0000313" key="3">
    <source>
        <dbReference type="Proteomes" id="UP000664859"/>
    </source>
</evidence>
<reference evidence="2" key="1">
    <citation type="submission" date="2021-02" db="EMBL/GenBank/DDBJ databases">
        <title>First Annotated Genome of the Yellow-green Alga Tribonema minus.</title>
        <authorList>
            <person name="Mahan K.M."/>
        </authorList>
    </citation>
    <scope>NUCLEOTIDE SEQUENCE</scope>
    <source>
        <strain evidence="2">UTEX B ZZ1240</strain>
    </source>
</reference>
<feature type="compositionally biased region" description="Gly residues" evidence="1">
    <location>
        <begin position="601"/>
        <end position="617"/>
    </location>
</feature>
<organism evidence="2 3">
    <name type="scientific">Tribonema minus</name>
    <dbReference type="NCBI Taxonomy" id="303371"/>
    <lineage>
        <taxon>Eukaryota</taxon>
        <taxon>Sar</taxon>
        <taxon>Stramenopiles</taxon>
        <taxon>Ochrophyta</taxon>
        <taxon>PX clade</taxon>
        <taxon>Xanthophyceae</taxon>
        <taxon>Tribonematales</taxon>
        <taxon>Tribonemataceae</taxon>
        <taxon>Tribonema</taxon>
    </lineage>
</organism>
<name>A0A835ZFB4_9STRA</name>
<evidence type="ECO:0000313" key="2">
    <source>
        <dbReference type="EMBL" id="KAG5187923.1"/>
    </source>
</evidence>
<dbReference type="EMBL" id="JAFCMP010000079">
    <property type="protein sequence ID" value="KAG5187923.1"/>
    <property type="molecule type" value="Genomic_DNA"/>
</dbReference>
<protein>
    <submittedName>
        <fullName evidence="2">Uncharacterized protein</fullName>
    </submittedName>
</protein>
<dbReference type="Proteomes" id="UP000664859">
    <property type="component" value="Unassembled WGS sequence"/>
</dbReference>
<evidence type="ECO:0000256" key="1">
    <source>
        <dbReference type="SAM" id="MobiDB-lite"/>
    </source>
</evidence>
<proteinExistence type="predicted"/>
<feature type="region of interest" description="Disordered" evidence="1">
    <location>
        <begin position="597"/>
        <end position="623"/>
    </location>
</feature>
<sequence length="623" mass="64937">MVVPQPSVIADGGSLQHQFATKLRQVALDAGPAGVLLSKLPSLVTIADRKLNNSECQLFGCDSLKSFIDSQPMLRRTGTSGLMRCIHKSYDSVIAAHRDGKPAFESRTTGLTAAGAAAAAPLPEPMQLFVPADADTDDSINEESRATHLTPVWGHHPSAPILDALTSPRALSPQQQQQRPGGPARHAPLFTQRLLLEHGAAPLRWGLLGTLGGSSGGAADALYLNTHDPFLMVVVGARGSGAAHATGAVAEACLLPCAHVAALPAPMAALVLHRGGGSGAACALAGLARPDARAAPLTGGLAVERVAVLVSPEAYWQRVRAYARDERARVFPLLFDWRALSAGHVRALLRLGDGGGGGGAAAAAPRCTHALTELLRRCQRADAKPEYEDFKEEALRQCSGVDEAQAAWLSARLALLDSVVWQSERNRASYAGEYQGLPALVIEVLLDQFRCLPVPSKLVILDEAHHYLAPPAAAASSSGGGGGLEAALLSACDAMHRQGLRIVVCAESPDALPPRLLARAHVAAVHRCDAPPHALRALRDALGGGLRESALEDEVRALPPGHALVYARGTDIAVEEGGEEAPWYRVRVRGRLTLDSSEGVQCGGSDGGCAEGGGDGDGSPAFA</sequence>